<proteinExistence type="predicted"/>
<evidence type="ECO:0000256" key="1">
    <source>
        <dbReference type="SAM" id="MobiDB-lite"/>
    </source>
</evidence>
<dbReference type="Proteomes" id="UP000816034">
    <property type="component" value="Unassembled WGS sequence"/>
</dbReference>
<evidence type="ECO:0000313" key="3">
    <source>
        <dbReference type="Proteomes" id="UP000816034"/>
    </source>
</evidence>
<feature type="compositionally biased region" description="Low complexity" evidence="1">
    <location>
        <begin position="146"/>
        <end position="165"/>
    </location>
</feature>
<comment type="caution">
    <text evidence="2">The sequence shown here is derived from an EMBL/GenBank/DDBJ whole genome shotgun (WGS) entry which is preliminary data.</text>
</comment>
<organism evidence="2 3">
    <name type="scientific">Naegleria lovaniensis</name>
    <name type="common">Amoeba</name>
    <dbReference type="NCBI Taxonomy" id="51637"/>
    <lineage>
        <taxon>Eukaryota</taxon>
        <taxon>Discoba</taxon>
        <taxon>Heterolobosea</taxon>
        <taxon>Tetramitia</taxon>
        <taxon>Eutetramitia</taxon>
        <taxon>Vahlkampfiidae</taxon>
        <taxon>Naegleria</taxon>
    </lineage>
</organism>
<keyword evidence="3" id="KW-1185">Reference proteome</keyword>
<dbReference type="AlphaFoldDB" id="A0AA88GT93"/>
<evidence type="ECO:0000313" key="2">
    <source>
        <dbReference type="EMBL" id="KAG2383713.1"/>
    </source>
</evidence>
<sequence>MDHRNEEIQQSENEGSMVDPRNEKQQPPPHATTSSDESTNNNEMSWIISSPSLLQNDPEINNDDENHKISELHSLVESKTMEDSHDLNSSTKSNSSFSRVETPRKEEKNFSFTSPTSQSITDDSNQNTIVIDPMLTTTPMSENMTTPSSIESKSATSISSANTTSGRQSLGPFELLMQRLGNISNDPLGNSINTAIPIDDNSNDFKLTRKHPIPNNNNLNQHSSSQLSINLVDDSELDHLNFSNSSTANNKRGNGSTFSFGFSSFPNIKLQDNPILGSSFFTKKEEKPSESLEVLDCTRSNGIINCSQDEYEYDSERKIMK</sequence>
<dbReference type="RefSeq" id="XP_044549392.1">
    <property type="nucleotide sequence ID" value="XM_044694017.1"/>
</dbReference>
<feature type="compositionally biased region" description="Polar residues" evidence="1">
    <location>
        <begin position="110"/>
        <end position="124"/>
    </location>
</feature>
<feature type="region of interest" description="Disordered" evidence="1">
    <location>
        <begin position="79"/>
        <end position="124"/>
    </location>
</feature>
<reference evidence="2 3" key="1">
    <citation type="journal article" date="2018" name="BMC Genomics">
        <title>The genome of Naegleria lovaniensis, the basis for a comparative approach to unravel pathogenicity factors of the human pathogenic amoeba N. fowleri.</title>
        <authorList>
            <person name="Liechti N."/>
            <person name="Schurch N."/>
            <person name="Bruggmann R."/>
            <person name="Wittwer M."/>
        </authorList>
    </citation>
    <scope>NUCLEOTIDE SEQUENCE [LARGE SCALE GENOMIC DNA]</scope>
    <source>
        <strain evidence="2 3">ATCC 30569</strain>
    </source>
</reference>
<accession>A0AA88GT93</accession>
<gene>
    <name evidence="2" type="ORF">C9374_004384</name>
</gene>
<dbReference type="GeneID" id="68096839"/>
<feature type="region of interest" description="Disordered" evidence="1">
    <location>
        <begin position="1"/>
        <end position="65"/>
    </location>
</feature>
<feature type="compositionally biased region" description="Polar residues" evidence="1">
    <location>
        <begin position="31"/>
        <end position="59"/>
    </location>
</feature>
<dbReference type="EMBL" id="PYSW02000020">
    <property type="protein sequence ID" value="KAG2383713.1"/>
    <property type="molecule type" value="Genomic_DNA"/>
</dbReference>
<protein>
    <submittedName>
        <fullName evidence="2">Uncharacterized protein</fullName>
    </submittedName>
</protein>
<feature type="region of interest" description="Disordered" evidence="1">
    <location>
        <begin position="138"/>
        <end position="169"/>
    </location>
</feature>
<name>A0AA88GT93_NAELO</name>
<feature type="compositionally biased region" description="Low complexity" evidence="1">
    <location>
        <begin position="87"/>
        <end position="98"/>
    </location>
</feature>